<evidence type="ECO:0000313" key="2">
    <source>
        <dbReference type="EMBL" id="MFD0919179.1"/>
    </source>
</evidence>
<gene>
    <name evidence="2" type="ORF">ACFQ16_05440</name>
</gene>
<evidence type="ECO:0000313" key="3">
    <source>
        <dbReference type="Proteomes" id="UP001597018"/>
    </source>
</evidence>
<protein>
    <submittedName>
        <fullName evidence="2">Phospholipase</fullName>
    </submittedName>
</protein>
<accession>A0ABW3FL26</accession>
<dbReference type="EMBL" id="JBHTIW010000002">
    <property type="protein sequence ID" value="MFD0919179.1"/>
    <property type="molecule type" value="Genomic_DNA"/>
</dbReference>
<dbReference type="InterPro" id="IPR036444">
    <property type="entry name" value="PLipase_A2_dom_sf"/>
</dbReference>
<dbReference type="Pfam" id="PF09056">
    <property type="entry name" value="Phospholip_A2_3"/>
    <property type="match status" value="1"/>
</dbReference>
<name>A0ABW3FL26_9PSEU</name>
<dbReference type="Proteomes" id="UP001597018">
    <property type="component" value="Unassembled WGS sequence"/>
</dbReference>
<feature type="chain" id="PRO_5046597089" evidence="1">
    <location>
        <begin position="31"/>
        <end position="158"/>
    </location>
</feature>
<dbReference type="RefSeq" id="WP_263251030.1">
    <property type="nucleotide sequence ID" value="NZ_BAABLT010000033.1"/>
</dbReference>
<sequence>MRTIGLLDKAAKALVSAVFVGALMPAAASAAPDRSTGVIDEADRIMNDTYEEFAAEPHRPPFDWSTDGCSVPVAPELIPWNATFRPACVQHDFGYRNYGGGGELQLSPTRETKNWIDGRFREEMGRICRPRLDAPACLSVANVYYQAVQHFGGHAFFG</sequence>
<dbReference type="SUPFAM" id="SSF48619">
    <property type="entry name" value="Phospholipase A2, PLA2"/>
    <property type="match status" value="1"/>
</dbReference>
<evidence type="ECO:0000256" key="1">
    <source>
        <dbReference type="SAM" id="SignalP"/>
    </source>
</evidence>
<feature type="signal peptide" evidence="1">
    <location>
        <begin position="1"/>
        <end position="30"/>
    </location>
</feature>
<dbReference type="InterPro" id="IPR015141">
    <property type="entry name" value="PLipase_A2_prok/fun"/>
</dbReference>
<organism evidence="2 3">
    <name type="scientific">Saccharopolyspora rosea</name>
    <dbReference type="NCBI Taxonomy" id="524884"/>
    <lineage>
        <taxon>Bacteria</taxon>
        <taxon>Bacillati</taxon>
        <taxon>Actinomycetota</taxon>
        <taxon>Actinomycetes</taxon>
        <taxon>Pseudonocardiales</taxon>
        <taxon>Pseudonocardiaceae</taxon>
        <taxon>Saccharopolyspora</taxon>
    </lineage>
</organism>
<comment type="caution">
    <text evidence="2">The sequence shown here is derived from an EMBL/GenBank/DDBJ whole genome shotgun (WGS) entry which is preliminary data.</text>
</comment>
<keyword evidence="1" id="KW-0732">Signal</keyword>
<dbReference type="Gene3D" id="1.20.90.10">
    <property type="entry name" value="Phospholipase A2 domain"/>
    <property type="match status" value="1"/>
</dbReference>
<reference evidence="3" key="1">
    <citation type="journal article" date="2019" name="Int. J. Syst. Evol. Microbiol.">
        <title>The Global Catalogue of Microorganisms (GCM) 10K type strain sequencing project: providing services to taxonomists for standard genome sequencing and annotation.</title>
        <authorList>
            <consortium name="The Broad Institute Genomics Platform"/>
            <consortium name="The Broad Institute Genome Sequencing Center for Infectious Disease"/>
            <person name="Wu L."/>
            <person name="Ma J."/>
        </authorList>
    </citation>
    <scope>NUCLEOTIDE SEQUENCE [LARGE SCALE GENOMIC DNA]</scope>
    <source>
        <strain evidence="3">CCUG 56401</strain>
    </source>
</reference>
<proteinExistence type="predicted"/>
<keyword evidence="3" id="KW-1185">Reference proteome</keyword>